<organism evidence="2 3">
    <name type="scientific">Streptosporangium brasiliense</name>
    <dbReference type="NCBI Taxonomy" id="47480"/>
    <lineage>
        <taxon>Bacteria</taxon>
        <taxon>Bacillati</taxon>
        <taxon>Actinomycetota</taxon>
        <taxon>Actinomycetes</taxon>
        <taxon>Streptosporangiales</taxon>
        <taxon>Streptosporangiaceae</taxon>
        <taxon>Streptosporangium</taxon>
    </lineage>
</organism>
<evidence type="ECO:0000313" key="3">
    <source>
        <dbReference type="Proteomes" id="UP001230426"/>
    </source>
</evidence>
<gene>
    <name evidence="2" type="ORF">J2S55_009135</name>
</gene>
<dbReference type="Gene3D" id="3.40.50.720">
    <property type="entry name" value="NAD(P)-binding Rossmann-like Domain"/>
    <property type="match status" value="1"/>
</dbReference>
<accession>A0ABT9RMD3</accession>
<sequence length="107" mass="11767">MIARLVAAGHQVLLHDPCVNAKESASMKVEGVTLDELCRRSGIRSVHAPDLPETRHPLDPWRLGLIHDGGEDRGARMAGRARDQHQELYTAARMAEGTCAVYETVAR</sequence>
<evidence type="ECO:0000313" key="2">
    <source>
        <dbReference type="EMBL" id="MDP9869869.1"/>
    </source>
</evidence>
<reference evidence="2 3" key="1">
    <citation type="submission" date="2023-07" db="EMBL/GenBank/DDBJ databases">
        <title>Sequencing the genomes of 1000 actinobacteria strains.</title>
        <authorList>
            <person name="Klenk H.-P."/>
        </authorList>
    </citation>
    <scope>NUCLEOTIDE SEQUENCE [LARGE SCALE GENOMIC DNA]</scope>
    <source>
        <strain evidence="2 3">DSM 44109</strain>
    </source>
</reference>
<protein>
    <recommendedName>
        <fullName evidence="1">D-isomer specific 2-hydroxyacid dehydrogenase NAD-binding domain-containing protein</fullName>
    </recommendedName>
</protein>
<dbReference type="SUPFAM" id="SSF51735">
    <property type="entry name" value="NAD(P)-binding Rossmann-fold domains"/>
    <property type="match status" value="1"/>
</dbReference>
<proteinExistence type="predicted"/>
<dbReference type="Proteomes" id="UP001230426">
    <property type="component" value="Unassembled WGS sequence"/>
</dbReference>
<comment type="caution">
    <text evidence="2">The sequence shown here is derived from an EMBL/GenBank/DDBJ whole genome shotgun (WGS) entry which is preliminary data.</text>
</comment>
<dbReference type="InterPro" id="IPR006140">
    <property type="entry name" value="D-isomer_DH_NAD-bd"/>
</dbReference>
<dbReference type="Pfam" id="PF02826">
    <property type="entry name" value="2-Hacid_dh_C"/>
    <property type="match status" value="1"/>
</dbReference>
<name>A0ABT9RMD3_9ACTN</name>
<keyword evidence="3" id="KW-1185">Reference proteome</keyword>
<feature type="domain" description="D-isomer specific 2-hydroxyacid dehydrogenase NAD-binding" evidence="1">
    <location>
        <begin position="3"/>
        <end position="68"/>
    </location>
</feature>
<dbReference type="EMBL" id="JAUSRB010000002">
    <property type="protein sequence ID" value="MDP9869869.1"/>
    <property type="molecule type" value="Genomic_DNA"/>
</dbReference>
<dbReference type="InterPro" id="IPR036291">
    <property type="entry name" value="NAD(P)-bd_dom_sf"/>
</dbReference>
<evidence type="ECO:0000259" key="1">
    <source>
        <dbReference type="Pfam" id="PF02826"/>
    </source>
</evidence>